<evidence type="ECO:0000256" key="3">
    <source>
        <dbReference type="ARBA" id="ARBA00022475"/>
    </source>
</evidence>
<keyword evidence="3" id="KW-1003">Cell membrane</keyword>
<dbReference type="EMBL" id="JAEKJA010000009">
    <property type="protein sequence ID" value="MBJ3776489.1"/>
    <property type="molecule type" value="Genomic_DNA"/>
</dbReference>
<keyword evidence="7 9" id="KW-1133">Transmembrane helix</keyword>
<dbReference type="InterPro" id="IPR035906">
    <property type="entry name" value="MetI-like_sf"/>
</dbReference>
<dbReference type="InterPro" id="IPR025966">
    <property type="entry name" value="OppC_N"/>
</dbReference>
<gene>
    <name evidence="11" type="ORF">JCR33_12355</name>
</gene>
<keyword evidence="6" id="KW-0653">Protein transport</keyword>
<feature type="transmembrane region" description="Helical" evidence="9">
    <location>
        <begin position="120"/>
        <end position="139"/>
    </location>
</feature>
<keyword evidence="5" id="KW-0571">Peptide transport</keyword>
<proteinExistence type="inferred from homology"/>
<feature type="transmembrane region" description="Helical" evidence="9">
    <location>
        <begin position="211"/>
        <end position="234"/>
    </location>
</feature>
<comment type="caution">
    <text evidence="11">The sequence shown here is derived from an EMBL/GenBank/DDBJ whole genome shotgun (WGS) entry which is preliminary data.</text>
</comment>
<dbReference type="GO" id="GO:0005886">
    <property type="term" value="C:plasma membrane"/>
    <property type="evidence" value="ECO:0007669"/>
    <property type="project" value="UniProtKB-SubCell"/>
</dbReference>
<evidence type="ECO:0000256" key="4">
    <source>
        <dbReference type="ARBA" id="ARBA00022692"/>
    </source>
</evidence>
<comment type="subcellular location">
    <subcellularLocation>
        <location evidence="1 9">Cell membrane</location>
        <topology evidence="1 9">Multi-pass membrane protein</topology>
    </subcellularLocation>
</comment>
<dbReference type="PROSITE" id="PS50928">
    <property type="entry name" value="ABC_TM1"/>
    <property type="match status" value="1"/>
</dbReference>
<evidence type="ECO:0000256" key="6">
    <source>
        <dbReference type="ARBA" id="ARBA00022927"/>
    </source>
</evidence>
<dbReference type="RefSeq" id="WP_198882389.1">
    <property type="nucleotide sequence ID" value="NZ_JAEKJA010000009.1"/>
</dbReference>
<feature type="transmembrane region" description="Helical" evidence="9">
    <location>
        <begin position="88"/>
        <end position="113"/>
    </location>
</feature>
<dbReference type="InterPro" id="IPR050366">
    <property type="entry name" value="BP-dependent_transpt_permease"/>
</dbReference>
<sequence length="284" mass="30214">MIKKILAELKANPLGQLAVLVIALVAVAILFGPSITPHDPEHFSLAQRNKPPAFLAGGSWTYVLGTDTHGRDVFSRIIIGARVSLGTAVAGVAISVLIGATLGLVAGFLGGLWDTVIMRLVDVLLSIPLILMALLVVAIMGPSTLNIILVMGGTGWIWHARIVRGNALRIREEQYVLAARASGGRAASIIWRHVLPNLLAPLMVTASMQVGYFIILESGLSFFGVTGSTLSWGWDIAFGRRYLASAWWIATFPGVAIFLAVLAFNLLGDVLRDVADPTNSAGRS</sequence>
<dbReference type="CDD" id="cd06261">
    <property type="entry name" value="TM_PBP2"/>
    <property type="match status" value="1"/>
</dbReference>
<evidence type="ECO:0000256" key="2">
    <source>
        <dbReference type="ARBA" id="ARBA00022448"/>
    </source>
</evidence>
<dbReference type="InterPro" id="IPR000515">
    <property type="entry name" value="MetI-like"/>
</dbReference>
<evidence type="ECO:0000256" key="1">
    <source>
        <dbReference type="ARBA" id="ARBA00004651"/>
    </source>
</evidence>
<dbReference type="SUPFAM" id="SSF161098">
    <property type="entry name" value="MetI-like"/>
    <property type="match status" value="1"/>
</dbReference>
<evidence type="ECO:0000256" key="7">
    <source>
        <dbReference type="ARBA" id="ARBA00022989"/>
    </source>
</evidence>
<feature type="transmembrane region" description="Helical" evidence="9">
    <location>
        <begin position="12"/>
        <end position="35"/>
    </location>
</feature>
<dbReference type="Gene3D" id="1.10.3720.10">
    <property type="entry name" value="MetI-like"/>
    <property type="match status" value="1"/>
</dbReference>
<accession>A0A934MLL8</accession>
<dbReference type="Pfam" id="PF12911">
    <property type="entry name" value="OppC_N"/>
    <property type="match status" value="1"/>
</dbReference>
<evidence type="ECO:0000256" key="5">
    <source>
        <dbReference type="ARBA" id="ARBA00022856"/>
    </source>
</evidence>
<evidence type="ECO:0000256" key="8">
    <source>
        <dbReference type="ARBA" id="ARBA00023136"/>
    </source>
</evidence>
<dbReference type="GO" id="GO:0015031">
    <property type="term" value="P:protein transport"/>
    <property type="evidence" value="ECO:0007669"/>
    <property type="project" value="UniProtKB-KW"/>
</dbReference>
<evidence type="ECO:0000259" key="10">
    <source>
        <dbReference type="PROSITE" id="PS50928"/>
    </source>
</evidence>
<evidence type="ECO:0000256" key="9">
    <source>
        <dbReference type="RuleBase" id="RU363032"/>
    </source>
</evidence>
<dbReference type="Pfam" id="PF00528">
    <property type="entry name" value="BPD_transp_1"/>
    <property type="match status" value="1"/>
</dbReference>
<keyword evidence="8 9" id="KW-0472">Membrane</keyword>
<organism evidence="11 12">
    <name type="scientific">Acuticoccus mangrovi</name>
    <dbReference type="NCBI Taxonomy" id="2796142"/>
    <lineage>
        <taxon>Bacteria</taxon>
        <taxon>Pseudomonadati</taxon>
        <taxon>Pseudomonadota</taxon>
        <taxon>Alphaproteobacteria</taxon>
        <taxon>Hyphomicrobiales</taxon>
        <taxon>Amorphaceae</taxon>
        <taxon>Acuticoccus</taxon>
    </lineage>
</organism>
<keyword evidence="2 9" id="KW-0813">Transport</keyword>
<feature type="transmembrane region" description="Helical" evidence="9">
    <location>
        <begin position="246"/>
        <end position="267"/>
    </location>
</feature>
<dbReference type="GO" id="GO:0015833">
    <property type="term" value="P:peptide transport"/>
    <property type="evidence" value="ECO:0007669"/>
    <property type="project" value="UniProtKB-KW"/>
</dbReference>
<dbReference type="PANTHER" id="PTHR43386:SF1">
    <property type="entry name" value="D,D-DIPEPTIDE TRANSPORT SYSTEM PERMEASE PROTEIN DDPC-RELATED"/>
    <property type="match status" value="1"/>
</dbReference>
<evidence type="ECO:0000313" key="11">
    <source>
        <dbReference type="EMBL" id="MBJ3776489.1"/>
    </source>
</evidence>
<keyword evidence="4 9" id="KW-0812">Transmembrane</keyword>
<dbReference type="PANTHER" id="PTHR43386">
    <property type="entry name" value="OLIGOPEPTIDE TRANSPORT SYSTEM PERMEASE PROTEIN APPC"/>
    <property type="match status" value="1"/>
</dbReference>
<feature type="domain" description="ABC transmembrane type-1" evidence="10">
    <location>
        <begin position="81"/>
        <end position="268"/>
    </location>
</feature>
<keyword evidence="12" id="KW-1185">Reference proteome</keyword>
<dbReference type="GO" id="GO:0055085">
    <property type="term" value="P:transmembrane transport"/>
    <property type="evidence" value="ECO:0007669"/>
    <property type="project" value="InterPro"/>
</dbReference>
<comment type="similarity">
    <text evidence="9">Belongs to the binding-protein-dependent transport system permease family.</text>
</comment>
<name>A0A934MLL8_9HYPH</name>
<dbReference type="Proteomes" id="UP000609531">
    <property type="component" value="Unassembled WGS sequence"/>
</dbReference>
<dbReference type="AlphaFoldDB" id="A0A934MLL8"/>
<protein>
    <submittedName>
        <fullName evidence="11">ABC transporter permease</fullName>
    </submittedName>
</protein>
<reference evidence="11" key="1">
    <citation type="submission" date="2020-12" db="EMBL/GenBank/DDBJ databases">
        <title>Bacterial taxonomy.</title>
        <authorList>
            <person name="Pan X."/>
        </authorList>
    </citation>
    <scope>NUCLEOTIDE SEQUENCE</scope>
    <source>
        <strain evidence="11">B2012</strain>
    </source>
</reference>
<evidence type="ECO:0000313" key="12">
    <source>
        <dbReference type="Proteomes" id="UP000609531"/>
    </source>
</evidence>